<reference evidence="2" key="2">
    <citation type="submission" date="2015-01" db="EMBL/GenBank/DDBJ databases">
        <title>Evolutionary Origins and Diversification of the Mycorrhizal Mutualists.</title>
        <authorList>
            <consortium name="DOE Joint Genome Institute"/>
            <consortium name="Mycorrhizal Genomics Consortium"/>
            <person name="Kohler A."/>
            <person name="Kuo A."/>
            <person name="Nagy L.G."/>
            <person name="Floudas D."/>
            <person name="Copeland A."/>
            <person name="Barry K.W."/>
            <person name="Cichocki N."/>
            <person name="Veneault-Fourrey C."/>
            <person name="LaButti K."/>
            <person name="Lindquist E.A."/>
            <person name="Lipzen A."/>
            <person name="Lundell T."/>
            <person name="Morin E."/>
            <person name="Murat C."/>
            <person name="Riley R."/>
            <person name="Ohm R."/>
            <person name="Sun H."/>
            <person name="Tunlid A."/>
            <person name="Henrissat B."/>
            <person name="Grigoriev I.V."/>
            <person name="Hibbett D.S."/>
            <person name="Martin F."/>
        </authorList>
    </citation>
    <scope>NUCLEOTIDE SEQUENCE [LARGE SCALE GENOMIC DNA]</scope>
    <source>
        <strain evidence="2">Marx 270</strain>
    </source>
</reference>
<organism evidence="1 2">
    <name type="scientific">Pisolithus tinctorius Marx 270</name>
    <dbReference type="NCBI Taxonomy" id="870435"/>
    <lineage>
        <taxon>Eukaryota</taxon>
        <taxon>Fungi</taxon>
        <taxon>Dikarya</taxon>
        <taxon>Basidiomycota</taxon>
        <taxon>Agaricomycotina</taxon>
        <taxon>Agaricomycetes</taxon>
        <taxon>Agaricomycetidae</taxon>
        <taxon>Boletales</taxon>
        <taxon>Sclerodermatineae</taxon>
        <taxon>Pisolithaceae</taxon>
        <taxon>Pisolithus</taxon>
    </lineage>
</organism>
<proteinExistence type="predicted"/>
<keyword evidence="2" id="KW-1185">Reference proteome</keyword>
<dbReference type="AlphaFoldDB" id="A0A0C3P211"/>
<gene>
    <name evidence="1" type="ORF">M404DRAFT_998511</name>
</gene>
<dbReference type="Proteomes" id="UP000054217">
    <property type="component" value="Unassembled WGS sequence"/>
</dbReference>
<dbReference type="InParanoid" id="A0A0C3P211"/>
<dbReference type="EMBL" id="KN831961">
    <property type="protein sequence ID" value="KIO07085.1"/>
    <property type="molecule type" value="Genomic_DNA"/>
</dbReference>
<sequence length="107" mass="11903">MPDRSRSMGMPHMPASFVFPDFEECLQDMKTQIWNPGRISGRDDKHTASATEVNGNHCQACLMSFMHISNGSEIVILREGDRVAFNLYTLGFDTMSDEAMGGKTLAI</sequence>
<reference evidence="1 2" key="1">
    <citation type="submission" date="2014-04" db="EMBL/GenBank/DDBJ databases">
        <authorList>
            <consortium name="DOE Joint Genome Institute"/>
            <person name="Kuo A."/>
            <person name="Kohler A."/>
            <person name="Costa M.D."/>
            <person name="Nagy L.G."/>
            <person name="Floudas D."/>
            <person name="Copeland A."/>
            <person name="Barry K.W."/>
            <person name="Cichocki N."/>
            <person name="Veneault-Fourrey C."/>
            <person name="LaButti K."/>
            <person name="Lindquist E.A."/>
            <person name="Lipzen A."/>
            <person name="Lundell T."/>
            <person name="Morin E."/>
            <person name="Murat C."/>
            <person name="Sun H."/>
            <person name="Tunlid A."/>
            <person name="Henrissat B."/>
            <person name="Grigoriev I.V."/>
            <person name="Hibbett D.S."/>
            <person name="Martin F."/>
            <person name="Nordberg H.P."/>
            <person name="Cantor M.N."/>
            <person name="Hua S.X."/>
        </authorList>
    </citation>
    <scope>NUCLEOTIDE SEQUENCE [LARGE SCALE GENOMIC DNA]</scope>
    <source>
        <strain evidence="1 2">Marx 270</strain>
    </source>
</reference>
<evidence type="ECO:0000313" key="1">
    <source>
        <dbReference type="EMBL" id="KIO07085.1"/>
    </source>
</evidence>
<evidence type="ECO:0000313" key="2">
    <source>
        <dbReference type="Proteomes" id="UP000054217"/>
    </source>
</evidence>
<protein>
    <submittedName>
        <fullName evidence="1">Uncharacterized protein</fullName>
    </submittedName>
</protein>
<accession>A0A0C3P211</accession>
<name>A0A0C3P211_PISTI</name>
<dbReference type="HOGENOM" id="CLU_2211041_0_0_1"/>